<evidence type="ECO:0000313" key="5">
    <source>
        <dbReference type="Proteomes" id="UP000007110"/>
    </source>
</evidence>
<accession>A0A7M7PCE9</accession>
<keyword evidence="1" id="KW-0863">Zinc-finger</keyword>
<keyword evidence="5" id="KW-1185">Reference proteome</keyword>
<reference evidence="5" key="1">
    <citation type="submission" date="2015-02" db="EMBL/GenBank/DDBJ databases">
        <title>Genome sequencing for Strongylocentrotus purpuratus.</title>
        <authorList>
            <person name="Murali S."/>
            <person name="Liu Y."/>
            <person name="Vee V."/>
            <person name="English A."/>
            <person name="Wang M."/>
            <person name="Skinner E."/>
            <person name="Han Y."/>
            <person name="Muzny D.M."/>
            <person name="Worley K.C."/>
            <person name="Gibbs R.A."/>
        </authorList>
    </citation>
    <scope>NUCLEOTIDE SEQUENCE</scope>
</reference>
<feature type="compositionally biased region" description="Basic and acidic residues" evidence="2">
    <location>
        <begin position="73"/>
        <end position="84"/>
    </location>
</feature>
<dbReference type="PANTHER" id="PTHR46888:SF1">
    <property type="entry name" value="RIBONUCLEASE H"/>
    <property type="match status" value="1"/>
</dbReference>
<dbReference type="GO" id="GO:0003676">
    <property type="term" value="F:nucleic acid binding"/>
    <property type="evidence" value="ECO:0007669"/>
    <property type="project" value="InterPro"/>
</dbReference>
<dbReference type="PROSITE" id="PS50158">
    <property type="entry name" value="ZF_CCHC"/>
    <property type="match status" value="1"/>
</dbReference>
<dbReference type="SMART" id="SM00343">
    <property type="entry name" value="ZnF_C2HC"/>
    <property type="match status" value="1"/>
</dbReference>
<feature type="domain" description="CCHC-type" evidence="3">
    <location>
        <begin position="120"/>
        <end position="134"/>
    </location>
</feature>
<dbReference type="InterPro" id="IPR038269">
    <property type="entry name" value="SCAN_sf"/>
</dbReference>
<evidence type="ECO:0000313" key="4">
    <source>
        <dbReference type="EnsemblMetazoa" id="XP_030848291"/>
    </source>
</evidence>
<dbReference type="OMA" id="IDCPREV"/>
<dbReference type="PANTHER" id="PTHR46888">
    <property type="entry name" value="ZINC KNUCKLE DOMAINCONTAINING PROTEIN-RELATED"/>
    <property type="match status" value="1"/>
</dbReference>
<dbReference type="Proteomes" id="UP000007110">
    <property type="component" value="Unassembled WGS sequence"/>
</dbReference>
<keyword evidence="1" id="KW-0862">Zinc</keyword>
<dbReference type="InParanoid" id="A0A7M7PCE9"/>
<dbReference type="SUPFAM" id="SSF47353">
    <property type="entry name" value="Retrovirus capsid dimerization domain-like"/>
    <property type="match status" value="1"/>
</dbReference>
<feature type="region of interest" description="Disordered" evidence="2">
    <location>
        <begin position="71"/>
        <end position="93"/>
    </location>
</feature>
<reference evidence="4" key="2">
    <citation type="submission" date="2021-01" db="UniProtKB">
        <authorList>
            <consortium name="EnsemblMetazoa"/>
        </authorList>
    </citation>
    <scope>IDENTIFICATION</scope>
</reference>
<evidence type="ECO:0000256" key="1">
    <source>
        <dbReference type="PROSITE-ProRule" id="PRU00047"/>
    </source>
</evidence>
<dbReference type="Pfam" id="PF00098">
    <property type="entry name" value="zf-CCHC"/>
    <property type="match status" value="1"/>
</dbReference>
<sequence length="348" mass="38437">MKGHFDNWIGASKIDNSRAALEDLMLREQFLIDCPREVARFIRERKCTKFDEAVECAEVYVSAHGPHVFFGGEKSERSRSDPKGGSKGPNQIGKTNAKLCEVQARAKKVEGGKPFQKKGCYMCGNPNHMKRECPLLLKSMAAQGMMLLGGNEVPGVYAVHNEPNEGEIESEAVELTAACIAESVVDSEVIEKVGMAYDDIEAMVNDMPVVSGRLMPGNVPVSVLRGSGCSTCVVKEALVRKEQFTGRHVRVRLIDETIRRFPLARIVVDSPYFEGEVVAVCMPRCLNDVIIGNVRGARPPKEPNFHWVPKADIEVTPEVVPEVTGLEDSKLENHLSYNRLNVMLEVGN</sequence>
<evidence type="ECO:0000259" key="3">
    <source>
        <dbReference type="PROSITE" id="PS50158"/>
    </source>
</evidence>
<dbReference type="GO" id="GO:0008270">
    <property type="term" value="F:zinc ion binding"/>
    <property type="evidence" value="ECO:0007669"/>
    <property type="project" value="UniProtKB-KW"/>
</dbReference>
<keyword evidence="1" id="KW-0479">Metal-binding</keyword>
<dbReference type="InterPro" id="IPR036875">
    <property type="entry name" value="Znf_CCHC_sf"/>
</dbReference>
<dbReference type="AlphaFoldDB" id="A0A7M7PCE9"/>
<protein>
    <recommendedName>
        <fullName evidence="3">CCHC-type domain-containing protein</fullName>
    </recommendedName>
</protein>
<dbReference type="KEGG" id="spu:115926870"/>
<proteinExistence type="predicted"/>
<dbReference type="InterPro" id="IPR001878">
    <property type="entry name" value="Znf_CCHC"/>
</dbReference>
<dbReference type="EnsemblMetazoa" id="XM_030992431">
    <property type="protein sequence ID" value="XP_030848291"/>
    <property type="gene ID" value="LOC115926870"/>
</dbReference>
<evidence type="ECO:0000256" key="2">
    <source>
        <dbReference type="SAM" id="MobiDB-lite"/>
    </source>
</evidence>
<organism evidence="4 5">
    <name type="scientific">Strongylocentrotus purpuratus</name>
    <name type="common">Purple sea urchin</name>
    <dbReference type="NCBI Taxonomy" id="7668"/>
    <lineage>
        <taxon>Eukaryota</taxon>
        <taxon>Metazoa</taxon>
        <taxon>Echinodermata</taxon>
        <taxon>Eleutherozoa</taxon>
        <taxon>Echinozoa</taxon>
        <taxon>Echinoidea</taxon>
        <taxon>Euechinoidea</taxon>
        <taxon>Echinacea</taxon>
        <taxon>Camarodonta</taxon>
        <taxon>Echinidea</taxon>
        <taxon>Strongylocentrotidae</taxon>
        <taxon>Strongylocentrotus</taxon>
    </lineage>
</organism>
<dbReference type="RefSeq" id="XP_030848291.1">
    <property type="nucleotide sequence ID" value="XM_030992431.1"/>
</dbReference>
<dbReference type="OrthoDB" id="6514213at2759"/>
<dbReference type="SUPFAM" id="SSF57756">
    <property type="entry name" value="Retrovirus zinc finger-like domains"/>
    <property type="match status" value="1"/>
</dbReference>
<dbReference type="Gene3D" id="1.10.4020.10">
    <property type="entry name" value="DNA breaking-rejoining enzymes"/>
    <property type="match status" value="1"/>
</dbReference>
<dbReference type="GeneID" id="115926870"/>
<name>A0A7M7PCE9_STRPU</name>